<proteinExistence type="inferred from homology"/>
<keyword evidence="6" id="KW-0028">Amino-acid biosynthesis</keyword>
<gene>
    <name evidence="10" type="primary">asnB</name>
    <name evidence="10" type="ORF">VF724_02305</name>
</gene>
<evidence type="ECO:0000256" key="4">
    <source>
        <dbReference type="ARBA" id="ARBA00022741"/>
    </source>
</evidence>
<evidence type="ECO:0000259" key="9">
    <source>
        <dbReference type="PROSITE" id="PS51278"/>
    </source>
</evidence>
<dbReference type="InterPro" id="IPR001962">
    <property type="entry name" value="Asn_synthase"/>
</dbReference>
<evidence type="ECO:0000313" key="10">
    <source>
        <dbReference type="EMBL" id="MEB3100491.1"/>
    </source>
</evidence>
<dbReference type="EMBL" id="JAYJLD010000002">
    <property type="protein sequence ID" value="MEB3100491.1"/>
    <property type="molecule type" value="Genomic_DNA"/>
</dbReference>
<dbReference type="Proteomes" id="UP001310386">
    <property type="component" value="Unassembled WGS sequence"/>
</dbReference>
<dbReference type="PANTHER" id="PTHR43284">
    <property type="entry name" value="ASPARAGINE SYNTHETASE (GLUTAMINE-HYDROLYZING)"/>
    <property type="match status" value="1"/>
</dbReference>
<dbReference type="Gene3D" id="3.40.50.620">
    <property type="entry name" value="HUPs"/>
    <property type="match status" value="1"/>
</dbReference>
<dbReference type="Gene3D" id="3.60.20.10">
    <property type="entry name" value="Glutamine Phosphoribosylpyrophosphate, subunit 1, domain 1"/>
    <property type="match status" value="1"/>
</dbReference>
<dbReference type="PANTHER" id="PTHR43284:SF1">
    <property type="entry name" value="ASPARAGINE SYNTHETASE"/>
    <property type="match status" value="1"/>
</dbReference>
<dbReference type="SUPFAM" id="SSF52402">
    <property type="entry name" value="Adenine nucleotide alpha hydrolases-like"/>
    <property type="match status" value="1"/>
</dbReference>
<comment type="catalytic activity">
    <reaction evidence="8">
        <text>L-aspartate + L-glutamine + ATP + H2O = L-asparagine + L-glutamate + AMP + diphosphate + H(+)</text>
        <dbReference type="Rhea" id="RHEA:12228"/>
        <dbReference type="ChEBI" id="CHEBI:15377"/>
        <dbReference type="ChEBI" id="CHEBI:15378"/>
        <dbReference type="ChEBI" id="CHEBI:29985"/>
        <dbReference type="ChEBI" id="CHEBI:29991"/>
        <dbReference type="ChEBI" id="CHEBI:30616"/>
        <dbReference type="ChEBI" id="CHEBI:33019"/>
        <dbReference type="ChEBI" id="CHEBI:58048"/>
        <dbReference type="ChEBI" id="CHEBI:58359"/>
        <dbReference type="ChEBI" id="CHEBI:456215"/>
        <dbReference type="EC" id="6.3.5.4"/>
    </reaction>
</comment>
<keyword evidence="11" id="KW-1185">Reference proteome</keyword>
<dbReference type="Pfam" id="PF00733">
    <property type="entry name" value="Asn_synthase"/>
    <property type="match status" value="1"/>
</dbReference>
<dbReference type="InterPro" id="IPR014729">
    <property type="entry name" value="Rossmann-like_a/b/a_fold"/>
</dbReference>
<dbReference type="InterPro" id="IPR033738">
    <property type="entry name" value="AsnB_N"/>
</dbReference>
<comment type="caution">
    <text evidence="10">The sequence shown here is derived from an EMBL/GenBank/DDBJ whole genome shotgun (WGS) entry which is preliminary data.</text>
</comment>
<dbReference type="InterPro" id="IPR029055">
    <property type="entry name" value="Ntn_hydrolases_N"/>
</dbReference>
<dbReference type="InterPro" id="IPR051786">
    <property type="entry name" value="ASN_synthetase/amidase"/>
</dbReference>
<dbReference type="RefSeq" id="WP_371752599.1">
    <property type="nucleotide sequence ID" value="NZ_JAYJLD010000002.1"/>
</dbReference>
<evidence type="ECO:0000313" key="11">
    <source>
        <dbReference type="Proteomes" id="UP001310386"/>
    </source>
</evidence>
<keyword evidence="7" id="KW-0315">Glutamine amidotransferase</keyword>
<dbReference type="GO" id="GO:0004066">
    <property type="term" value="F:asparagine synthase (glutamine-hydrolyzing) activity"/>
    <property type="evidence" value="ECO:0007669"/>
    <property type="project" value="UniProtKB-EC"/>
</dbReference>
<dbReference type="InterPro" id="IPR006426">
    <property type="entry name" value="Asn_synth_AEB"/>
</dbReference>
<evidence type="ECO:0000256" key="8">
    <source>
        <dbReference type="ARBA" id="ARBA00048741"/>
    </source>
</evidence>
<comment type="similarity">
    <text evidence="2">Belongs to the asparagine synthetase family.</text>
</comment>
<dbReference type="CDD" id="cd01991">
    <property type="entry name" value="Asn_synthase_B_C"/>
    <property type="match status" value="1"/>
</dbReference>
<feature type="domain" description="Glutamine amidotransferase type-2" evidence="9">
    <location>
        <begin position="2"/>
        <end position="212"/>
    </location>
</feature>
<keyword evidence="10" id="KW-0436">Ligase</keyword>
<evidence type="ECO:0000256" key="1">
    <source>
        <dbReference type="ARBA" id="ARBA00005187"/>
    </source>
</evidence>
<protein>
    <recommendedName>
        <fullName evidence="3">asparagine synthase (glutamine-hydrolyzing)</fullName>
        <ecNumber evidence="3">6.3.5.4</ecNumber>
    </recommendedName>
</protein>
<organism evidence="10 11">
    <name type="scientific">Ferviditalea candida</name>
    <dbReference type="NCBI Taxonomy" id="3108399"/>
    <lineage>
        <taxon>Bacteria</taxon>
        <taxon>Bacillati</taxon>
        <taxon>Bacillota</taxon>
        <taxon>Bacilli</taxon>
        <taxon>Bacillales</taxon>
        <taxon>Paenibacillaceae</taxon>
        <taxon>Ferviditalea</taxon>
    </lineage>
</organism>
<evidence type="ECO:0000256" key="2">
    <source>
        <dbReference type="ARBA" id="ARBA00005752"/>
    </source>
</evidence>
<dbReference type="NCBIfam" id="TIGR01536">
    <property type="entry name" value="asn_synth_AEB"/>
    <property type="match status" value="1"/>
</dbReference>
<dbReference type="CDD" id="cd00712">
    <property type="entry name" value="AsnB"/>
    <property type="match status" value="1"/>
</dbReference>
<evidence type="ECO:0000256" key="5">
    <source>
        <dbReference type="ARBA" id="ARBA00022840"/>
    </source>
</evidence>
<dbReference type="Pfam" id="PF13537">
    <property type="entry name" value="GATase_7"/>
    <property type="match status" value="1"/>
</dbReference>
<comment type="pathway">
    <text evidence="1">Amino-acid biosynthesis; L-asparagine biosynthesis; L-asparagine from L-aspartate (L-Gln route): step 1/1.</text>
</comment>
<keyword evidence="6" id="KW-0061">Asparagine biosynthesis</keyword>
<dbReference type="EC" id="6.3.5.4" evidence="3"/>
<keyword evidence="4" id="KW-0547">Nucleotide-binding</keyword>
<dbReference type="PIRSF" id="PIRSF001589">
    <property type="entry name" value="Asn_synthetase_glu-h"/>
    <property type="match status" value="1"/>
</dbReference>
<dbReference type="SUPFAM" id="SSF56235">
    <property type="entry name" value="N-terminal nucleophile aminohydrolases (Ntn hydrolases)"/>
    <property type="match status" value="1"/>
</dbReference>
<reference evidence="10" key="1">
    <citation type="submission" date="2023-12" db="EMBL/GenBank/DDBJ databases">
        <title>Fervidustalea candida gen. nov., sp. nov., a novel member of the family Paenibacillaceae isolated from a geothermal area.</title>
        <authorList>
            <person name="Li W.-J."/>
            <person name="Jiao J.-Y."/>
            <person name="Chen Y."/>
        </authorList>
    </citation>
    <scope>NUCLEOTIDE SEQUENCE</scope>
    <source>
        <strain evidence="10">SYSU GA230002</strain>
    </source>
</reference>
<sequence length="630" mass="72219">MCGIAGIVRFDNQEPAYETLKRMTDVSVHRGPDDSGFWSESGVGLGFRRLSIIDLSEGHQPMANEDDTVWIVFNGEIYNYKELRNRLESAGHRFKTHTDTEVIVHLYEEYGEECVKLLRGMFGFAVWDRRKRQLFAARDPFGIKPFYYVKNADRFIFASEMKSILAAGGVERTISMQSLLNYLTFQYVPEPDTMFAGIHKLPPAHTIKIQADGAMEIRKYWDPLFQPENRPIHDYIEELRERLRDSVVHHMQSDVYRGCFLSSGIDSTAIAAYMRAVEPIKTFSVGFEGPNNETVIAMETAKALGTEHYAKVITRQDYFDAVPKAVWHQDEPVADPSAIALYHVAQLAREHVTVVLSGEGADELFGGYRIYREPLSLAPLAWMPLPLKRALHRIISGIPGQFYGKNFLLRATTPLEERFLGNAKIFSESLKEAVVDFGTEAYGKYKSAWETARPFYERSKHLDPVSRMQYIDLNMWMPGDILMKADKMTMAHSLELRVPFLDKELFELARRIPASYRIAGGTTKYIFRKAMQGIIPDFILDRPKLGFPVPIRSWLREETGDVLMEQIKYGGIDHLFNMQTVEKLYWQHRGGQADYSRHLWVLYIFSLWHQTYMQSEQVNVLAASGLAANG</sequence>
<evidence type="ECO:0000256" key="3">
    <source>
        <dbReference type="ARBA" id="ARBA00012737"/>
    </source>
</evidence>
<accession>A0ABU5ZGR0</accession>
<evidence type="ECO:0000256" key="7">
    <source>
        <dbReference type="ARBA" id="ARBA00022962"/>
    </source>
</evidence>
<dbReference type="PROSITE" id="PS51278">
    <property type="entry name" value="GATASE_TYPE_2"/>
    <property type="match status" value="1"/>
</dbReference>
<keyword evidence="5" id="KW-0067">ATP-binding</keyword>
<name>A0ABU5ZGR0_9BACL</name>
<evidence type="ECO:0000256" key="6">
    <source>
        <dbReference type="ARBA" id="ARBA00022888"/>
    </source>
</evidence>
<dbReference type="InterPro" id="IPR017932">
    <property type="entry name" value="GATase_2_dom"/>
</dbReference>